<feature type="transmembrane region" description="Helical" evidence="9">
    <location>
        <begin position="121"/>
        <end position="141"/>
    </location>
</feature>
<evidence type="ECO:0000256" key="5">
    <source>
        <dbReference type="ARBA" id="ARBA00022989"/>
    </source>
</evidence>
<comment type="caution">
    <text evidence="11">The sequence shown here is derived from an EMBL/GenBank/DDBJ whole genome shotgun (WGS) entry which is preliminary data.</text>
</comment>
<comment type="subcellular location">
    <subcellularLocation>
        <location evidence="1">Endomembrane system</location>
        <topology evidence="1">Multi-pass membrane protein</topology>
    </subcellularLocation>
</comment>
<keyword evidence="4 9" id="KW-0812">Transmembrane</keyword>
<feature type="transmembrane region" description="Helical" evidence="9">
    <location>
        <begin position="401"/>
        <end position="422"/>
    </location>
</feature>
<evidence type="ECO:0000256" key="8">
    <source>
        <dbReference type="SAM" id="MobiDB-lite"/>
    </source>
</evidence>
<feature type="transmembrane region" description="Helical" evidence="9">
    <location>
        <begin position="434"/>
        <end position="457"/>
    </location>
</feature>
<keyword evidence="5 9" id="KW-1133">Transmembrane helix</keyword>
<evidence type="ECO:0000256" key="6">
    <source>
        <dbReference type="ARBA" id="ARBA00023065"/>
    </source>
</evidence>
<protein>
    <recommendedName>
        <fullName evidence="10">Sodium/calcium exchanger membrane region domain-containing protein</fullName>
    </recommendedName>
</protein>
<feature type="compositionally biased region" description="Polar residues" evidence="8">
    <location>
        <begin position="1"/>
        <end position="10"/>
    </location>
</feature>
<dbReference type="InterPro" id="IPR044880">
    <property type="entry name" value="NCX_ion-bd_dom_sf"/>
</dbReference>
<dbReference type="InterPro" id="IPR004837">
    <property type="entry name" value="NaCa_Exmemb"/>
</dbReference>
<sequence>MVTNGNTAQDGNHHHNVGLGASAPEEESGLMADCASERSFGNQDPVAHRKDGASHQIQRIFHKSQNSADFRSREPRACPACESPIIAIKSQLKVLLSFKNSTSLVFALVAIIFSALNMPALVVFIWNLIAIIPLSITLTFATERLAQDLGETAGALLNISLGNLAELIIFTALLKNNIRVVQASLLGSVLVNLLLVLGSAIIAGGVIGPDQTYNNDVTHSFVGLLNLTVSCLMIPSAFYGSVKSMKTADHMALEFSRGVSIILLIIYFLYLFFQFRSHPHIFRSRSLAFPVEDETVDQHIYRPSYDPVFTDIESRRNSEDSAKGQNQNLPEMREVSSPAGPASEPTDLESEAGLPLTHIDTEERRDATSYGHNRRKSHFSQAGEDSHYCRNTVLANRGMSLFVLTLSTVLIAMCAEFFASSFDVLNDRGVLGESFVGLIIIPIAGNVAENVTAVVVAAKNQMDLAISVALGSAIQIGLLVAPMIVLVGWAMDKPMSLHFDSFGMVTLVGSSVLVSFIILKGKTNYLEGAILCACFTAISVGAFLLPIK</sequence>
<dbReference type="Pfam" id="PF01699">
    <property type="entry name" value="Na_Ca_ex"/>
    <property type="match status" value="2"/>
</dbReference>
<dbReference type="OrthoDB" id="1699231at2759"/>
<reference evidence="11" key="1">
    <citation type="submission" date="2022-12" db="EMBL/GenBank/DDBJ databases">
        <authorList>
            <person name="Petersen C."/>
        </authorList>
    </citation>
    <scope>NUCLEOTIDE SEQUENCE</scope>
    <source>
        <strain evidence="11">IBT 29677</strain>
    </source>
</reference>
<keyword evidence="12" id="KW-1185">Reference proteome</keyword>
<feature type="transmembrane region" description="Helical" evidence="9">
    <location>
        <begin position="501"/>
        <end position="519"/>
    </location>
</feature>
<dbReference type="RefSeq" id="XP_056481144.1">
    <property type="nucleotide sequence ID" value="XM_056637637.1"/>
</dbReference>
<proteinExistence type="inferred from homology"/>
<reference evidence="11" key="2">
    <citation type="journal article" date="2023" name="IMA Fungus">
        <title>Comparative genomic study of the Penicillium genus elucidates a diverse pangenome and 15 lateral gene transfer events.</title>
        <authorList>
            <person name="Petersen C."/>
            <person name="Sorensen T."/>
            <person name="Nielsen M.R."/>
            <person name="Sondergaard T.E."/>
            <person name="Sorensen J.L."/>
            <person name="Fitzpatrick D.A."/>
            <person name="Frisvad J.C."/>
            <person name="Nielsen K.L."/>
        </authorList>
    </citation>
    <scope>NUCLEOTIDE SEQUENCE</scope>
    <source>
        <strain evidence="11">IBT 29677</strain>
    </source>
</reference>
<evidence type="ECO:0000256" key="7">
    <source>
        <dbReference type="ARBA" id="ARBA00023136"/>
    </source>
</evidence>
<organism evidence="11 12">
    <name type="scientific">Penicillium cosmopolitanum</name>
    <dbReference type="NCBI Taxonomy" id="1131564"/>
    <lineage>
        <taxon>Eukaryota</taxon>
        <taxon>Fungi</taxon>
        <taxon>Dikarya</taxon>
        <taxon>Ascomycota</taxon>
        <taxon>Pezizomycotina</taxon>
        <taxon>Eurotiomycetes</taxon>
        <taxon>Eurotiomycetidae</taxon>
        <taxon>Eurotiales</taxon>
        <taxon>Aspergillaceae</taxon>
        <taxon>Penicillium</taxon>
    </lineage>
</organism>
<dbReference type="GO" id="GO:0006874">
    <property type="term" value="P:intracellular calcium ion homeostasis"/>
    <property type="evidence" value="ECO:0007669"/>
    <property type="project" value="TreeGrafter"/>
</dbReference>
<keyword evidence="6" id="KW-0406">Ion transport</keyword>
<dbReference type="InterPro" id="IPR004713">
    <property type="entry name" value="CaH_exchang"/>
</dbReference>
<evidence type="ECO:0000256" key="9">
    <source>
        <dbReference type="SAM" id="Phobius"/>
    </source>
</evidence>
<dbReference type="GeneID" id="81376617"/>
<dbReference type="GO" id="GO:0015369">
    <property type="term" value="F:calcium:proton antiporter activity"/>
    <property type="evidence" value="ECO:0007669"/>
    <property type="project" value="TreeGrafter"/>
</dbReference>
<feature type="transmembrane region" description="Helical" evidence="9">
    <location>
        <begin position="220"/>
        <end position="238"/>
    </location>
</feature>
<evidence type="ECO:0000313" key="11">
    <source>
        <dbReference type="EMBL" id="KAJ5376114.1"/>
    </source>
</evidence>
<feature type="transmembrane region" description="Helical" evidence="9">
    <location>
        <begin position="94"/>
        <end position="115"/>
    </location>
</feature>
<dbReference type="GO" id="GO:0000329">
    <property type="term" value="C:fungal-type vacuole membrane"/>
    <property type="evidence" value="ECO:0007669"/>
    <property type="project" value="TreeGrafter"/>
</dbReference>
<gene>
    <name evidence="11" type="ORF">N7509_013000</name>
</gene>
<accession>A0A9W9SF76</accession>
<dbReference type="GO" id="GO:0012505">
    <property type="term" value="C:endomembrane system"/>
    <property type="evidence" value="ECO:0007669"/>
    <property type="project" value="UniProtKB-SubCell"/>
</dbReference>
<dbReference type="PANTHER" id="PTHR31503">
    <property type="entry name" value="VACUOLAR CALCIUM ION TRANSPORTER"/>
    <property type="match status" value="1"/>
</dbReference>
<dbReference type="EMBL" id="JAPZBU010000012">
    <property type="protein sequence ID" value="KAJ5376114.1"/>
    <property type="molecule type" value="Genomic_DNA"/>
</dbReference>
<feature type="region of interest" description="Disordered" evidence="8">
    <location>
        <begin position="1"/>
        <end position="22"/>
    </location>
</feature>
<evidence type="ECO:0000259" key="10">
    <source>
        <dbReference type="Pfam" id="PF01699"/>
    </source>
</evidence>
<evidence type="ECO:0000256" key="2">
    <source>
        <dbReference type="ARBA" id="ARBA00008170"/>
    </source>
</evidence>
<keyword evidence="7 9" id="KW-0472">Membrane</keyword>
<evidence type="ECO:0000256" key="4">
    <source>
        <dbReference type="ARBA" id="ARBA00022692"/>
    </source>
</evidence>
<evidence type="ECO:0000313" key="12">
    <source>
        <dbReference type="Proteomes" id="UP001147747"/>
    </source>
</evidence>
<dbReference type="Proteomes" id="UP001147747">
    <property type="component" value="Unassembled WGS sequence"/>
</dbReference>
<evidence type="ECO:0000256" key="1">
    <source>
        <dbReference type="ARBA" id="ARBA00004127"/>
    </source>
</evidence>
<dbReference type="PANTHER" id="PTHR31503:SF22">
    <property type="entry name" value="VACUOLAR CALCIUM ION TRANSPORTER"/>
    <property type="match status" value="1"/>
</dbReference>
<feature type="transmembrane region" description="Helical" evidence="9">
    <location>
        <begin position="526"/>
        <end position="547"/>
    </location>
</feature>
<keyword evidence="3" id="KW-0813">Transport</keyword>
<feature type="transmembrane region" description="Helical" evidence="9">
    <location>
        <begin position="185"/>
        <end position="208"/>
    </location>
</feature>
<feature type="region of interest" description="Disordered" evidence="8">
    <location>
        <begin position="315"/>
        <end position="382"/>
    </location>
</feature>
<feature type="domain" description="Sodium/calcium exchanger membrane region" evidence="10">
    <location>
        <begin position="400"/>
        <end position="539"/>
    </location>
</feature>
<feature type="transmembrane region" description="Helical" evidence="9">
    <location>
        <begin position="258"/>
        <end position="275"/>
    </location>
</feature>
<dbReference type="AlphaFoldDB" id="A0A9W9SF76"/>
<feature type="domain" description="Sodium/calcium exchanger membrane region" evidence="10">
    <location>
        <begin position="120"/>
        <end position="275"/>
    </location>
</feature>
<comment type="similarity">
    <text evidence="2">Belongs to the Ca(2+):cation antiporter (CaCA) (TC 2.A.19) family.</text>
</comment>
<name>A0A9W9SF76_9EURO</name>
<dbReference type="Gene3D" id="1.20.1420.30">
    <property type="entry name" value="NCX, central ion-binding region"/>
    <property type="match status" value="2"/>
</dbReference>
<feature type="transmembrane region" description="Helical" evidence="9">
    <location>
        <begin position="153"/>
        <end position="173"/>
    </location>
</feature>
<feature type="transmembrane region" description="Helical" evidence="9">
    <location>
        <begin position="464"/>
        <end position="489"/>
    </location>
</feature>
<evidence type="ECO:0000256" key="3">
    <source>
        <dbReference type="ARBA" id="ARBA00022448"/>
    </source>
</evidence>